<keyword evidence="22" id="KW-1185">Reference proteome</keyword>
<evidence type="ECO:0000256" key="13">
    <source>
        <dbReference type="ARBA" id="ARBA00023303"/>
    </source>
</evidence>
<comment type="similarity">
    <text evidence="2 15">Belongs to the glutamate-gated ion channel (TC 1.A.10.1) family.</text>
</comment>
<feature type="transmembrane region" description="Helical" evidence="18">
    <location>
        <begin position="583"/>
        <end position="603"/>
    </location>
</feature>
<keyword evidence="4 15" id="KW-0813">Transport</keyword>
<comment type="function">
    <text evidence="15">Glutamate-gated receptor that probably acts as non-selective cation channel.</text>
</comment>
<evidence type="ECO:0000256" key="5">
    <source>
        <dbReference type="ARBA" id="ARBA00022692"/>
    </source>
</evidence>
<dbReference type="InterPro" id="IPR028082">
    <property type="entry name" value="Peripla_BP_I"/>
</dbReference>
<keyword evidence="13 15" id="KW-0407">Ion channel</keyword>
<evidence type="ECO:0000256" key="1">
    <source>
        <dbReference type="ARBA" id="ARBA00004141"/>
    </source>
</evidence>
<keyword evidence="12 15" id="KW-1071">Ligand-gated ion channel</keyword>
<comment type="subcellular location">
    <subcellularLocation>
        <location evidence="1">Membrane</location>
        <topology evidence="1">Multi-pass membrane protein</topology>
    </subcellularLocation>
</comment>
<feature type="signal peptide" evidence="19">
    <location>
        <begin position="1"/>
        <end position="20"/>
    </location>
</feature>
<dbReference type="Pfam" id="PF00060">
    <property type="entry name" value="Lig_chan"/>
    <property type="match status" value="1"/>
</dbReference>
<dbReference type="InterPro" id="IPR001320">
    <property type="entry name" value="Iontro_rcpt_C"/>
</dbReference>
<evidence type="ECO:0000313" key="21">
    <source>
        <dbReference type="EMBL" id="KAK4277270.1"/>
    </source>
</evidence>
<dbReference type="InterPro" id="IPR001828">
    <property type="entry name" value="ANF_lig-bd_rcpt"/>
</dbReference>
<evidence type="ECO:0000256" key="19">
    <source>
        <dbReference type="SAM" id="SignalP"/>
    </source>
</evidence>
<evidence type="ECO:0000256" key="18">
    <source>
        <dbReference type="SAM" id="Phobius"/>
    </source>
</evidence>
<evidence type="ECO:0000256" key="11">
    <source>
        <dbReference type="ARBA" id="ARBA00023180"/>
    </source>
</evidence>
<dbReference type="EMBL" id="JAWXYG010000003">
    <property type="protein sequence ID" value="KAK4277270.1"/>
    <property type="molecule type" value="Genomic_DNA"/>
</dbReference>
<dbReference type="GO" id="GO:0015276">
    <property type="term" value="F:ligand-gated monoatomic ion channel activity"/>
    <property type="evidence" value="ECO:0007669"/>
    <property type="project" value="InterPro"/>
</dbReference>
<evidence type="ECO:0000256" key="8">
    <source>
        <dbReference type="ARBA" id="ARBA00023065"/>
    </source>
</evidence>
<evidence type="ECO:0000256" key="14">
    <source>
        <dbReference type="ARBA" id="ARBA00049638"/>
    </source>
</evidence>
<keyword evidence="9 15" id="KW-0472">Membrane</keyword>
<feature type="transmembrane region" description="Helical" evidence="18">
    <location>
        <begin position="826"/>
        <end position="850"/>
    </location>
</feature>
<dbReference type="PANTHER" id="PTHR34836">
    <property type="entry name" value="OS06G0188250 PROTEIN"/>
    <property type="match status" value="1"/>
</dbReference>
<feature type="compositionally biased region" description="Low complexity" evidence="17">
    <location>
        <begin position="913"/>
        <end position="934"/>
    </location>
</feature>
<feature type="region of interest" description="Disordered" evidence="17">
    <location>
        <begin position="908"/>
        <end position="941"/>
    </location>
</feature>
<dbReference type="Gene3D" id="3.40.190.10">
    <property type="entry name" value="Periplasmic binding protein-like II"/>
    <property type="match status" value="2"/>
</dbReference>
<keyword evidence="6 19" id="KW-0732">Signal</keyword>
<keyword evidence="8 15" id="KW-0406">Ion transport</keyword>
<dbReference type="FunFam" id="3.40.50.2300:FF:000169">
    <property type="entry name" value="Glutamate receptor"/>
    <property type="match status" value="1"/>
</dbReference>
<evidence type="ECO:0000256" key="4">
    <source>
        <dbReference type="ARBA" id="ARBA00022448"/>
    </source>
</evidence>
<comment type="function">
    <text evidence="14">Glutamate-gated receptor that probably acts as a non-selective cation channel. May be involved in light-signal transduction and calcium homeostasis via the regulation of calcium influx into cells.</text>
</comment>
<feature type="disulfide bond" evidence="16">
    <location>
        <begin position="754"/>
        <end position="809"/>
    </location>
</feature>
<evidence type="ECO:0000256" key="12">
    <source>
        <dbReference type="ARBA" id="ARBA00023286"/>
    </source>
</evidence>
<dbReference type="SUPFAM" id="SSF53850">
    <property type="entry name" value="Periplasmic binding protein-like II"/>
    <property type="match status" value="1"/>
</dbReference>
<dbReference type="FunFam" id="3.40.190.10:FF:000103">
    <property type="entry name" value="Glutamate receptor"/>
    <property type="match status" value="1"/>
</dbReference>
<reference evidence="21" key="1">
    <citation type="submission" date="2023-10" db="EMBL/GenBank/DDBJ databases">
        <title>Chromosome-level genome of the transformable northern wattle, Acacia crassicarpa.</title>
        <authorList>
            <person name="Massaro I."/>
            <person name="Sinha N.R."/>
            <person name="Poethig S."/>
            <person name="Leichty A.R."/>
        </authorList>
    </citation>
    <scope>NUCLEOTIDE SEQUENCE</scope>
    <source>
        <strain evidence="21">Acra3RX</strain>
        <tissue evidence="21">Leaf</tissue>
    </source>
</reference>
<evidence type="ECO:0000256" key="7">
    <source>
        <dbReference type="ARBA" id="ARBA00022989"/>
    </source>
</evidence>
<dbReference type="Pfam" id="PF01094">
    <property type="entry name" value="ANF_receptor"/>
    <property type="match status" value="1"/>
</dbReference>
<protein>
    <recommendedName>
        <fullName evidence="15">Glutamate receptor</fullName>
    </recommendedName>
</protein>
<dbReference type="PANTHER" id="PTHR34836:SF1">
    <property type="entry name" value="OS09G0428600 PROTEIN"/>
    <property type="match status" value="1"/>
</dbReference>
<evidence type="ECO:0000256" key="9">
    <source>
        <dbReference type="ARBA" id="ARBA00023136"/>
    </source>
</evidence>
<dbReference type="Pfam" id="PF10613">
    <property type="entry name" value="Lig_chan-Glu_bd"/>
    <property type="match status" value="1"/>
</dbReference>
<dbReference type="Gene3D" id="1.10.287.70">
    <property type="match status" value="1"/>
</dbReference>
<dbReference type="CDD" id="cd19990">
    <property type="entry name" value="PBP1_GABAb_receptor_plant"/>
    <property type="match status" value="1"/>
</dbReference>
<dbReference type="CDD" id="cd13686">
    <property type="entry name" value="GluR_Plant"/>
    <property type="match status" value="1"/>
</dbReference>
<evidence type="ECO:0000256" key="3">
    <source>
        <dbReference type="ARBA" id="ARBA00011095"/>
    </source>
</evidence>
<name>A0AAE1MTY8_9FABA</name>
<evidence type="ECO:0000256" key="16">
    <source>
        <dbReference type="PIRSR" id="PIRSR037090-50"/>
    </source>
</evidence>
<dbReference type="Proteomes" id="UP001293593">
    <property type="component" value="Unassembled WGS sequence"/>
</dbReference>
<sequence length="941" mass="104853">MRKLIVLFMWALCCSLSSMAQTNKSVPVKAGIVLDLSSPAARMGLSCINMSLSDFYASHFHYNTRLVFIVRDSHSDVVSAASQALDLMKTEKVQAIIGPFTSMEAIFLISLGGKAHVPIITFSATSPSLASLPSSYFFRIAQTDSAQVNAIGAIVQAFGWKEAVPIYTDNEYGKGVIPFLTNSLQQVYVRIPYQSSISASATDEDIRAELYKLMTMQTRVFVVHMTPNPGVRLFTIAKQIGMMSKGYVWIVTDGLANGLSSLNSSVIESMEGVLGVRTYIPKTKQLDEFNVRWKRRFLQDNPTLVHTDLNVFGVWAYDAVTALAMAIEKVDTNNLGFAMTNATSSNSTDLERIGVSKSGQKLREALSNTTFTGLSGEFSIVNRQLQASTFEILNVIGNGGRTIGFWTPQNGIVRNLNSTKTKMYSTSSKDLGTIIWPGDTNSVPKGWEIPTNARKLRIGVPEKNGYPQFVKVSYDPITNTTDVTGFCIDVFKAVLEVLPYALPYEFIPFTKPNGDSAGSYNELISQVYFGNFDAVVGDVTIIANRSNYVDFTLPYTESGVTMVVPVKDEREKNAWAFLKPLTWDLWVTIACSFLFIGFVVWALEHRINEHFRGPLSHQIGTSLWFSFSTMVFAHREKVVSNLGRFVVIIWVFVVLILVQSYTASLTALLTVDQLNPTVTDVNLLIKNGMNVGYKQGSFVLEILKEMGFLDYQLKTYKSPEECNELFERGNANGGIAAAFDELPYVVKVFLQSYCSKYAMLEPTFKTGGFGFVFPKGSPLVADISRAILNVTQGDKMKVIENAWFRKNNCPGSNTSISSNILGLESFWGLFLIVGITSALALTVYAVNFLYQHKQIWLHNDPNTSQWKRIRKLIDKFDQRDMNSHTFRKREMQNNSEDYSRHDICEFEASPRTNCSPNSSESESSFSFCSEASPNRPAPQDK</sequence>
<evidence type="ECO:0000259" key="20">
    <source>
        <dbReference type="SMART" id="SM00079"/>
    </source>
</evidence>
<evidence type="ECO:0000256" key="10">
    <source>
        <dbReference type="ARBA" id="ARBA00023170"/>
    </source>
</evidence>
<dbReference type="FunFam" id="3.40.50.2300:FF:000195">
    <property type="entry name" value="Glutamate receptor"/>
    <property type="match status" value="1"/>
</dbReference>
<dbReference type="SMART" id="SM00079">
    <property type="entry name" value="PBPe"/>
    <property type="match status" value="1"/>
</dbReference>
<feature type="domain" description="Ionotropic glutamate receptor C-terminal" evidence="20">
    <location>
        <begin position="455"/>
        <end position="806"/>
    </location>
</feature>
<keyword evidence="11" id="KW-0325">Glycoprotein</keyword>
<comment type="subunit">
    <text evidence="3">May form heteromers.</text>
</comment>
<evidence type="ECO:0000256" key="17">
    <source>
        <dbReference type="SAM" id="MobiDB-lite"/>
    </source>
</evidence>
<keyword evidence="16" id="KW-1015">Disulfide bond</keyword>
<accession>A0AAE1MTY8</accession>
<feature type="chain" id="PRO_5041903931" description="Glutamate receptor" evidence="19">
    <location>
        <begin position="21"/>
        <end position="941"/>
    </location>
</feature>
<gene>
    <name evidence="21" type="ORF">QN277_015288</name>
</gene>
<proteinExistence type="inferred from homology"/>
<keyword evidence="5 18" id="KW-0812">Transmembrane</keyword>
<comment type="caution">
    <text evidence="21">The sequence shown here is derived from an EMBL/GenBank/DDBJ whole genome shotgun (WGS) entry which is preliminary data.</text>
</comment>
<dbReference type="SUPFAM" id="SSF53822">
    <property type="entry name" value="Periplasmic binding protein-like I"/>
    <property type="match status" value="1"/>
</dbReference>
<dbReference type="FunFam" id="1.10.287.70:FF:000037">
    <property type="entry name" value="Glutamate receptor"/>
    <property type="match status" value="1"/>
</dbReference>
<dbReference type="FunFam" id="3.40.190.10:FF:000195">
    <property type="entry name" value="Glutamate receptor 2.7"/>
    <property type="match status" value="1"/>
</dbReference>
<keyword evidence="7 18" id="KW-1133">Transmembrane helix</keyword>
<evidence type="ECO:0000256" key="2">
    <source>
        <dbReference type="ARBA" id="ARBA00008685"/>
    </source>
</evidence>
<evidence type="ECO:0000313" key="22">
    <source>
        <dbReference type="Proteomes" id="UP001293593"/>
    </source>
</evidence>
<dbReference type="InterPro" id="IPR017103">
    <property type="entry name" value="Iontropic_Glu_rcpt_pln"/>
</dbReference>
<dbReference type="Gene3D" id="3.40.50.2300">
    <property type="match status" value="3"/>
</dbReference>
<evidence type="ECO:0000256" key="6">
    <source>
        <dbReference type="ARBA" id="ARBA00022729"/>
    </source>
</evidence>
<dbReference type="SUPFAM" id="SSF81324">
    <property type="entry name" value="Voltage-gated potassium channels"/>
    <property type="match status" value="1"/>
</dbReference>
<dbReference type="AlphaFoldDB" id="A0AAE1MTY8"/>
<dbReference type="GO" id="GO:0016020">
    <property type="term" value="C:membrane"/>
    <property type="evidence" value="ECO:0007669"/>
    <property type="project" value="UniProtKB-SubCell"/>
</dbReference>
<dbReference type="InterPro" id="IPR044440">
    <property type="entry name" value="GABAb_receptor_plant_PBP1"/>
</dbReference>
<keyword evidence="10 15" id="KW-0675">Receptor</keyword>
<dbReference type="InterPro" id="IPR019594">
    <property type="entry name" value="Glu/Gly-bd"/>
</dbReference>
<evidence type="ECO:0000256" key="15">
    <source>
        <dbReference type="PIRNR" id="PIRNR037090"/>
    </source>
</evidence>
<feature type="transmembrane region" description="Helical" evidence="18">
    <location>
        <begin position="645"/>
        <end position="669"/>
    </location>
</feature>
<organism evidence="21 22">
    <name type="scientific">Acacia crassicarpa</name>
    <name type="common">northern wattle</name>
    <dbReference type="NCBI Taxonomy" id="499986"/>
    <lineage>
        <taxon>Eukaryota</taxon>
        <taxon>Viridiplantae</taxon>
        <taxon>Streptophyta</taxon>
        <taxon>Embryophyta</taxon>
        <taxon>Tracheophyta</taxon>
        <taxon>Spermatophyta</taxon>
        <taxon>Magnoliopsida</taxon>
        <taxon>eudicotyledons</taxon>
        <taxon>Gunneridae</taxon>
        <taxon>Pentapetalae</taxon>
        <taxon>rosids</taxon>
        <taxon>fabids</taxon>
        <taxon>Fabales</taxon>
        <taxon>Fabaceae</taxon>
        <taxon>Caesalpinioideae</taxon>
        <taxon>mimosoid clade</taxon>
        <taxon>Acacieae</taxon>
        <taxon>Acacia</taxon>
    </lineage>
</organism>
<dbReference type="PIRSF" id="PIRSF037090">
    <property type="entry name" value="Iontro_Glu-like_rcpt_pln"/>
    <property type="match status" value="1"/>
</dbReference>
<dbReference type="InterPro" id="IPR015683">
    <property type="entry name" value="Ionotropic_Glu_rcpt"/>
</dbReference>